<dbReference type="Proteomes" id="UP001211005">
    <property type="component" value="Plasmid unnamed2"/>
</dbReference>
<name>A0ABY7LZB3_9BACT</name>
<evidence type="ECO:0000256" key="1">
    <source>
        <dbReference type="SAM" id="SignalP"/>
    </source>
</evidence>
<evidence type="ECO:0000313" key="3">
    <source>
        <dbReference type="EMBL" id="WBA44288.1"/>
    </source>
</evidence>
<gene>
    <name evidence="3" type="ORF">O3303_21675</name>
</gene>
<geneLocation type="plasmid" evidence="3 4">
    <name>unnamed2</name>
</geneLocation>
<keyword evidence="3" id="KW-0614">Plasmid</keyword>
<evidence type="ECO:0000313" key="4">
    <source>
        <dbReference type="Proteomes" id="UP001211005"/>
    </source>
</evidence>
<keyword evidence="4" id="KW-1185">Reference proteome</keyword>
<evidence type="ECO:0000259" key="2">
    <source>
        <dbReference type="PROSITE" id="PS50853"/>
    </source>
</evidence>
<protein>
    <recommendedName>
        <fullName evidence="2">Fibronectin type-III domain-containing protein</fullName>
    </recommendedName>
</protein>
<sequence length="1203" mass="120174">MARSYTSFSRLLTALLLLLSLGARAQLQLTGPAAVTQDFSALAASATAALPAGFQLAGGSSPVYGNAANNSATTQAGGTSGTGALSGSSSGGAYNFAPGVTAAATDRALGFLSSGSYSSPRSILLAVRNSTGQTLTDLGVAFDIEKYRAGTRAFDWQFYASPDGSTWSLVADGSQSYAADAAVAVLNPPASLSKAATLSALNLADGGTLYLRWSYVGSGGSTNAQALGLDNLVLTPTLSGTPAPAAITTGPITGSPFCAAGSGAAVAVPFTLTGGLTGTFAAQLSDAAGAFSADLNQNLIGSGTASPLAATIPAGTAAGTGYRIRVVQASSATTGSPNGANLTVTTAPATNSVTLAPAAAQSLATNGTGAAITATPAAPSSFTWLYSTSSDGPFTTAISGATAASYTPRGADFGGAGTYYLVARATSTCGSVAGTSAPVTLTVTTPTPSVTATPSPVPDFGSVPVGTPSAGRPVTLSGRNLGGDVTLTPPAGFQLRTGTTAFSCAALTLPVSGGSLTATVEVRFVPEAAQAYSGVITLTSPDAALLDGIAVSGTGVAPAYPPSLSTAAVSAVTSTTATAGGTVLDEGGRPVTARGVVYALTEAPTTQDDFTQDGTGTGSFSSALTGLAPGTTYYVRAYATNAQGTSYGEQRTFTTGAVVLAAEPTQGSTLTATAVAPTSVTLAISGGDGAKKLLLVTPGPALSFQPADGTTYLANTVFGQGDQPAPGVYVVGAAATASVTVTGLAASTEYTYTVFDYNDDNTSGAENYLLTPAGELTLSTPAPPAGLLLADNFDYPAGDRLTAHGWTAHSAPGTNAILVSTPGLSYGGYDADAANRPAAAAAAATLAASGEDVSRTFPSQGAGTAVYASLLVSVNAVTTADYFFHLGPDPLSTTFRGRLYVRPAATAGKIQFGVSGSGTTTQYAPAEYDLKQTYLLTVRYVFGPSGTETRLYVNPGGQTEPATADATSTEAASSAPANLGSVALRQSANTTQLLVDGLRVATSYSAARAFSAAPLPVTLTAFSARRTDAGVELQWATAQELNARTYHVERSVDGRTFTRVAAQPAAGTTTQARRYAVLDASAPARQLYYRLAQEDTDGTLHYSSVVSVAAGLGTPAAALTVAPNPADPARPVTLLLTGRAGQALTLQLLDNAGRLHHTQALRPLTDAEQMPLTLPATLPAGTYVLRVTGPGSQPLHTRLVLVR</sequence>
<reference evidence="3 4" key="1">
    <citation type="submission" date="2022-12" db="EMBL/GenBank/DDBJ databases">
        <title>Hymenobacter canadensis sp. nov. isolated from lake water of the Cambridge Bay, Canada.</title>
        <authorList>
            <person name="Kim W.H."/>
            <person name="Lee Y.M."/>
        </authorList>
    </citation>
    <scope>NUCLEOTIDE SEQUENCE [LARGE SCALE GENOMIC DNA]</scope>
    <source>
        <strain evidence="3 4">PAMC 29467</strain>
        <plasmid evidence="3 4">unnamed2</plasmid>
    </source>
</reference>
<dbReference type="PROSITE" id="PS50853">
    <property type="entry name" value="FN3"/>
    <property type="match status" value="1"/>
</dbReference>
<proteinExistence type="predicted"/>
<dbReference type="Gene3D" id="2.60.40.10">
    <property type="entry name" value="Immunoglobulins"/>
    <property type="match status" value="3"/>
</dbReference>
<organism evidence="3 4">
    <name type="scientific">Hymenobacter canadensis</name>
    <dbReference type="NCBI Taxonomy" id="2999067"/>
    <lineage>
        <taxon>Bacteria</taxon>
        <taxon>Pseudomonadati</taxon>
        <taxon>Bacteroidota</taxon>
        <taxon>Cytophagia</taxon>
        <taxon>Cytophagales</taxon>
        <taxon>Hymenobacteraceae</taxon>
        <taxon>Hymenobacter</taxon>
    </lineage>
</organism>
<dbReference type="RefSeq" id="WP_269562307.1">
    <property type="nucleotide sequence ID" value="NZ_CP114769.1"/>
</dbReference>
<dbReference type="SUPFAM" id="SSF49265">
    <property type="entry name" value="Fibronectin type III"/>
    <property type="match status" value="1"/>
</dbReference>
<dbReference type="InterPro" id="IPR036116">
    <property type="entry name" value="FN3_sf"/>
</dbReference>
<keyword evidence="1" id="KW-0732">Signal</keyword>
<feature type="chain" id="PRO_5047234290" description="Fibronectin type-III domain-containing protein" evidence="1">
    <location>
        <begin position="26"/>
        <end position="1203"/>
    </location>
</feature>
<dbReference type="EMBL" id="CP114769">
    <property type="protein sequence ID" value="WBA44288.1"/>
    <property type="molecule type" value="Genomic_DNA"/>
</dbReference>
<accession>A0ABY7LZB3</accession>
<dbReference type="SMART" id="SM00060">
    <property type="entry name" value="FN3"/>
    <property type="match status" value="2"/>
</dbReference>
<feature type="signal peptide" evidence="1">
    <location>
        <begin position="1"/>
        <end position="25"/>
    </location>
</feature>
<feature type="domain" description="Fibronectin type-III" evidence="2">
    <location>
        <begin position="561"/>
        <end position="658"/>
    </location>
</feature>
<dbReference type="InterPro" id="IPR013783">
    <property type="entry name" value="Ig-like_fold"/>
</dbReference>
<dbReference type="InterPro" id="IPR003961">
    <property type="entry name" value="FN3_dom"/>
</dbReference>